<dbReference type="InterPro" id="IPR013103">
    <property type="entry name" value="RVT_2"/>
</dbReference>
<keyword evidence="2" id="KW-0378">Hydrolase</keyword>
<evidence type="ECO:0000259" key="4">
    <source>
        <dbReference type="PROSITE" id="PS50994"/>
    </source>
</evidence>
<keyword evidence="1" id="KW-0479">Metal-binding</keyword>
<protein>
    <recommendedName>
        <fullName evidence="4">Integrase catalytic domain-containing protein</fullName>
    </recommendedName>
</protein>
<dbReference type="GO" id="GO:0015074">
    <property type="term" value="P:DNA integration"/>
    <property type="evidence" value="ECO:0007669"/>
    <property type="project" value="InterPro"/>
</dbReference>
<evidence type="ECO:0000256" key="3">
    <source>
        <dbReference type="SAM" id="MobiDB-lite"/>
    </source>
</evidence>
<dbReference type="Proteomes" id="UP001374535">
    <property type="component" value="Chromosome 1"/>
</dbReference>
<evidence type="ECO:0000313" key="6">
    <source>
        <dbReference type="Proteomes" id="UP001374535"/>
    </source>
</evidence>
<dbReference type="Gene3D" id="3.30.420.10">
    <property type="entry name" value="Ribonuclease H-like superfamily/Ribonuclease H"/>
    <property type="match status" value="1"/>
</dbReference>
<evidence type="ECO:0000256" key="1">
    <source>
        <dbReference type="ARBA" id="ARBA00022723"/>
    </source>
</evidence>
<dbReference type="InterPro" id="IPR001584">
    <property type="entry name" value="Integrase_cat-core"/>
</dbReference>
<sequence>STPQQNGVAERKNRHLLDVVCTLLLESHVPSRFWCEALSTVVHLINILPSPSISNESPFTRLFGHPPDYSTLRIFGCACYVHLPPHERTKLTAQSVECAFLGYSPHQKGFLCYDPNLHRIRVSRNVIFLESVYFFANHHDSFSSPISVLPLFSNSSTGQSHGPLQDTSLDADPVQAPEPEPAPLRRNSRIGKPPERYICSMTATLSFSHIPSSYKQAMHNECWKKAIESELLALEENQTWDIVSCPPSIKPLGSKFVFSIKLRSDGSIDRYKARLVVLGNKQEYGLDYDETFAPVAKMTTM</sequence>
<dbReference type="EMBL" id="CP144700">
    <property type="protein sequence ID" value="WVZ23219.1"/>
    <property type="molecule type" value="Genomic_DNA"/>
</dbReference>
<dbReference type="InterPro" id="IPR057670">
    <property type="entry name" value="SH3_retrovirus"/>
</dbReference>
<reference evidence="5 6" key="1">
    <citation type="journal article" date="2023" name="Life. Sci Alliance">
        <title>Evolutionary insights into 3D genome organization and epigenetic landscape of Vigna mungo.</title>
        <authorList>
            <person name="Junaid A."/>
            <person name="Singh B."/>
            <person name="Bhatia S."/>
        </authorList>
    </citation>
    <scope>NUCLEOTIDE SEQUENCE [LARGE SCALE GENOMIC DNA]</scope>
    <source>
        <strain evidence="5">Urdbean</strain>
    </source>
</reference>
<dbReference type="SUPFAM" id="SSF53098">
    <property type="entry name" value="Ribonuclease H-like"/>
    <property type="match status" value="1"/>
</dbReference>
<dbReference type="Pfam" id="PF25597">
    <property type="entry name" value="SH3_retrovirus"/>
    <property type="match status" value="1"/>
</dbReference>
<name>A0AAQ3P8E9_VIGMU</name>
<accession>A0AAQ3P8E9</accession>
<keyword evidence="6" id="KW-1185">Reference proteome</keyword>
<proteinExistence type="predicted"/>
<feature type="domain" description="Integrase catalytic" evidence="4">
    <location>
        <begin position="1"/>
        <end position="66"/>
    </location>
</feature>
<dbReference type="GO" id="GO:0016787">
    <property type="term" value="F:hydrolase activity"/>
    <property type="evidence" value="ECO:0007669"/>
    <property type="project" value="UniProtKB-KW"/>
</dbReference>
<dbReference type="PANTHER" id="PTHR42648:SF26">
    <property type="entry name" value="INTEGRASE CATALYTIC DOMAIN-CONTAINING PROTEIN"/>
    <property type="match status" value="1"/>
</dbReference>
<dbReference type="PANTHER" id="PTHR42648">
    <property type="entry name" value="TRANSPOSASE, PUTATIVE-RELATED"/>
    <property type="match status" value="1"/>
</dbReference>
<feature type="region of interest" description="Disordered" evidence="3">
    <location>
        <begin position="157"/>
        <end position="191"/>
    </location>
</feature>
<dbReference type="PROSITE" id="PS50994">
    <property type="entry name" value="INTEGRASE"/>
    <property type="match status" value="1"/>
</dbReference>
<dbReference type="InterPro" id="IPR039537">
    <property type="entry name" value="Retrotran_Ty1/copia-like"/>
</dbReference>
<dbReference type="InterPro" id="IPR036397">
    <property type="entry name" value="RNaseH_sf"/>
</dbReference>
<dbReference type="GO" id="GO:0046872">
    <property type="term" value="F:metal ion binding"/>
    <property type="evidence" value="ECO:0007669"/>
    <property type="project" value="UniProtKB-KW"/>
</dbReference>
<organism evidence="5 6">
    <name type="scientific">Vigna mungo</name>
    <name type="common">Black gram</name>
    <name type="synonym">Phaseolus mungo</name>
    <dbReference type="NCBI Taxonomy" id="3915"/>
    <lineage>
        <taxon>Eukaryota</taxon>
        <taxon>Viridiplantae</taxon>
        <taxon>Streptophyta</taxon>
        <taxon>Embryophyta</taxon>
        <taxon>Tracheophyta</taxon>
        <taxon>Spermatophyta</taxon>
        <taxon>Magnoliopsida</taxon>
        <taxon>eudicotyledons</taxon>
        <taxon>Gunneridae</taxon>
        <taxon>Pentapetalae</taxon>
        <taxon>rosids</taxon>
        <taxon>fabids</taxon>
        <taxon>Fabales</taxon>
        <taxon>Fabaceae</taxon>
        <taxon>Papilionoideae</taxon>
        <taxon>50 kb inversion clade</taxon>
        <taxon>NPAAA clade</taxon>
        <taxon>indigoferoid/millettioid clade</taxon>
        <taxon>Phaseoleae</taxon>
        <taxon>Vigna</taxon>
    </lineage>
</organism>
<evidence type="ECO:0000313" key="5">
    <source>
        <dbReference type="EMBL" id="WVZ23219.1"/>
    </source>
</evidence>
<dbReference type="InterPro" id="IPR012337">
    <property type="entry name" value="RNaseH-like_sf"/>
</dbReference>
<dbReference type="AlphaFoldDB" id="A0AAQ3P8E9"/>
<evidence type="ECO:0000256" key="2">
    <source>
        <dbReference type="ARBA" id="ARBA00022801"/>
    </source>
</evidence>
<feature type="compositionally biased region" description="Polar residues" evidence="3">
    <location>
        <begin position="157"/>
        <end position="168"/>
    </location>
</feature>
<dbReference type="Pfam" id="PF07727">
    <property type="entry name" value="RVT_2"/>
    <property type="match status" value="1"/>
</dbReference>
<gene>
    <name evidence="5" type="ORF">V8G54_001763</name>
</gene>
<dbReference type="GO" id="GO:0003676">
    <property type="term" value="F:nucleic acid binding"/>
    <property type="evidence" value="ECO:0007669"/>
    <property type="project" value="InterPro"/>
</dbReference>
<feature type="non-terminal residue" evidence="5">
    <location>
        <position position="1"/>
    </location>
</feature>